<evidence type="ECO:0000313" key="2">
    <source>
        <dbReference type="EMBL" id="OGC51217.1"/>
    </source>
</evidence>
<proteinExistence type="predicted"/>
<gene>
    <name evidence="2" type="ORF">A2709_01850</name>
</gene>
<dbReference type="AlphaFoldDB" id="A0A1F4V213"/>
<dbReference type="InterPro" id="IPR051919">
    <property type="entry name" value="W-dependent_AOR"/>
</dbReference>
<dbReference type="SUPFAM" id="SSF56228">
    <property type="entry name" value="Aldehyde ferredoxin oxidoreductase, N-terminal domain"/>
    <property type="match status" value="1"/>
</dbReference>
<accession>A0A1F4V213</accession>
<comment type="caution">
    <text evidence="2">The sequence shown here is derived from an EMBL/GenBank/DDBJ whole genome shotgun (WGS) entry which is preliminary data.</text>
</comment>
<dbReference type="InterPro" id="IPR013983">
    <property type="entry name" value="Ald_Fedxn_OxRdtase_N"/>
</dbReference>
<dbReference type="SMART" id="SM00790">
    <property type="entry name" value="AFOR_N"/>
    <property type="match status" value="1"/>
</dbReference>
<evidence type="ECO:0000313" key="3">
    <source>
        <dbReference type="Proteomes" id="UP000176853"/>
    </source>
</evidence>
<name>A0A1F4V213_UNCKA</name>
<dbReference type="Proteomes" id="UP000176853">
    <property type="component" value="Unassembled WGS sequence"/>
</dbReference>
<protein>
    <recommendedName>
        <fullName evidence="1">Aldehyde ferredoxin oxidoreductase N-terminal domain-containing protein</fullName>
    </recommendedName>
</protein>
<dbReference type="Pfam" id="PF02730">
    <property type="entry name" value="AFOR_N"/>
    <property type="match status" value="1"/>
</dbReference>
<dbReference type="InterPro" id="IPR036503">
    <property type="entry name" value="Ald_Fedxn_OxRdtase_N_sf"/>
</dbReference>
<dbReference type="PANTHER" id="PTHR30038">
    <property type="entry name" value="ALDEHYDE FERREDOXIN OXIDOREDUCTASE"/>
    <property type="match status" value="1"/>
</dbReference>
<dbReference type="PANTHER" id="PTHR30038:SF0">
    <property type="entry name" value="TUNGSTEN-CONTAINING ALDEHYDE FERREDOXIN OXIDOREDUCTASE"/>
    <property type="match status" value="1"/>
</dbReference>
<evidence type="ECO:0000259" key="1">
    <source>
        <dbReference type="SMART" id="SM00790"/>
    </source>
</evidence>
<sequence>MPELVDYVGGVTMGVKLFALYKDVDPVVLSIGPLNGYFPFVSKTCFVAENEGVIEDLYIGGSLGFRLRFSGLDAIVLAGSSSEAVLLDILDGKVTFMDETADSSALGLPGKRSVLALSRGGLILDSYFEFPSGILEKKFIAKKLLGAVITGTKTFSIADIGKYTELFNQIMGEKDRIKVAPGSHPSCSGCPMGCTLSVNGEIGGNILVHSLVACGFAEDIYSNLGTVFACLSFLGYKYTHEQLETLADLFSRTLKEIA</sequence>
<organism evidence="2 3">
    <name type="scientific">candidate division WWE3 bacterium RIFCSPHIGHO2_01_FULL_43_9</name>
    <dbReference type="NCBI Taxonomy" id="1802618"/>
    <lineage>
        <taxon>Bacteria</taxon>
        <taxon>Katanobacteria</taxon>
    </lineage>
</organism>
<dbReference type="GO" id="GO:0016625">
    <property type="term" value="F:oxidoreductase activity, acting on the aldehyde or oxo group of donors, iron-sulfur protein as acceptor"/>
    <property type="evidence" value="ECO:0007669"/>
    <property type="project" value="InterPro"/>
</dbReference>
<feature type="domain" description="Aldehyde ferredoxin oxidoreductase N-terminal" evidence="1">
    <location>
        <begin position="1"/>
        <end position="153"/>
    </location>
</feature>
<dbReference type="EMBL" id="MEVB01000049">
    <property type="protein sequence ID" value="OGC51217.1"/>
    <property type="molecule type" value="Genomic_DNA"/>
</dbReference>
<dbReference type="Gene3D" id="3.60.9.10">
    <property type="entry name" value="Aldehyde ferredoxin oxidoreductase, N-terminal domain"/>
    <property type="match status" value="1"/>
</dbReference>
<reference evidence="2 3" key="1">
    <citation type="journal article" date="2016" name="Nat. Commun.">
        <title>Thousands of microbial genomes shed light on interconnected biogeochemical processes in an aquifer system.</title>
        <authorList>
            <person name="Anantharaman K."/>
            <person name="Brown C.T."/>
            <person name="Hug L.A."/>
            <person name="Sharon I."/>
            <person name="Castelle C.J."/>
            <person name="Probst A.J."/>
            <person name="Thomas B.C."/>
            <person name="Singh A."/>
            <person name="Wilkins M.J."/>
            <person name="Karaoz U."/>
            <person name="Brodie E.L."/>
            <person name="Williams K.H."/>
            <person name="Hubbard S.S."/>
            <person name="Banfield J.F."/>
        </authorList>
    </citation>
    <scope>NUCLEOTIDE SEQUENCE [LARGE SCALE GENOMIC DNA]</scope>
</reference>
<dbReference type="GO" id="GO:0051536">
    <property type="term" value="F:iron-sulfur cluster binding"/>
    <property type="evidence" value="ECO:0007669"/>
    <property type="project" value="InterPro"/>
</dbReference>